<dbReference type="Pfam" id="PF19928">
    <property type="entry name" value="DUF6391"/>
    <property type="match status" value="1"/>
</dbReference>
<protein>
    <submittedName>
        <fullName evidence="2">Uncharacterized protein</fullName>
    </submittedName>
</protein>
<dbReference type="Proteomes" id="UP000441797">
    <property type="component" value="Unassembled WGS sequence"/>
</dbReference>
<gene>
    <name evidence="2" type="ORF">BWI75_19075</name>
</gene>
<dbReference type="RefSeq" id="WP_105221741.1">
    <property type="nucleotide sequence ID" value="NZ_CAWNSU010000113.1"/>
</dbReference>
<name>A0A6N8FZ56_9CHRO</name>
<keyword evidence="1" id="KW-0812">Transmembrane</keyword>
<comment type="caution">
    <text evidence="2">The sequence shown here is derived from an EMBL/GenBank/DDBJ whole genome shotgun (WGS) entry which is preliminary data.</text>
</comment>
<keyword evidence="1" id="KW-1133">Transmembrane helix</keyword>
<keyword evidence="1" id="KW-0472">Membrane</keyword>
<proteinExistence type="predicted"/>
<dbReference type="AlphaFoldDB" id="A0A6N8FZ56"/>
<organism evidence="2 3">
    <name type="scientific">Gloeocapsopsis dulcis AAB1 = 1H9</name>
    <dbReference type="NCBI Taxonomy" id="1433147"/>
    <lineage>
        <taxon>Bacteria</taxon>
        <taxon>Bacillati</taxon>
        <taxon>Cyanobacteriota</taxon>
        <taxon>Cyanophyceae</taxon>
        <taxon>Oscillatoriophycideae</taxon>
        <taxon>Chroococcales</taxon>
        <taxon>Chroococcaceae</taxon>
        <taxon>Gloeocapsopsis</taxon>
        <taxon>Gloeocapsopsis dulcis</taxon>
    </lineage>
</organism>
<dbReference type="OrthoDB" id="565159at2"/>
<feature type="transmembrane region" description="Helical" evidence="1">
    <location>
        <begin position="122"/>
        <end position="143"/>
    </location>
</feature>
<reference evidence="2 3" key="1">
    <citation type="journal article" date="2019" name="Front. Microbiol.">
        <title>Genomic Features for Desiccation Tolerance and Sugar Biosynthesis in the Extremophile Gloeocapsopsis sp. UTEX B3054.</title>
        <authorList>
            <person name="Urrejola C."/>
            <person name="Alcorta J."/>
            <person name="Salas L."/>
            <person name="Vasquez M."/>
            <person name="Polz M.F."/>
            <person name="Vicuna R."/>
            <person name="Diez B."/>
        </authorList>
    </citation>
    <scope>NUCLEOTIDE SEQUENCE [LARGE SCALE GENOMIC DNA]</scope>
    <source>
        <strain evidence="2 3">1H9</strain>
    </source>
</reference>
<sequence>MNTFTDAKSSQSIFTFFDFDSLIQPTKNQDTEIVKQLAFIPGIKDILMLRQVHALEHATVWVLSELNNTAQNSTDQLLGGLSTEQGFYLYGHINQATLHSAVKIALQRLIEGEWRLAIHPRCGTNISVGFLLAAGLTVGFHLLLPRGPIEQFFGLGLAATTAAYLAPDVGMLAQRYLTTAIPFNLAVENIKMTRDVWGQTAHFIAVRWIESSDNQTSKRQH</sequence>
<evidence type="ECO:0000313" key="3">
    <source>
        <dbReference type="Proteomes" id="UP000441797"/>
    </source>
</evidence>
<accession>A0A6N8FZ56</accession>
<dbReference type="EMBL" id="NAPY01000037">
    <property type="protein sequence ID" value="MUL38373.1"/>
    <property type="molecule type" value="Genomic_DNA"/>
</dbReference>
<keyword evidence="3" id="KW-1185">Reference proteome</keyword>
<evidence type="ECO:0000313" key="2">
    <source>
        <dbReference type="EMBL" id="MUL38373.1"/>
    </source>
</evidence>
<evidence type="ECO:0000256" key="1">
    <source>
        <dbReference type="SAM" id="Phobius"/>
    </source>
</evidence>